<dbReference type="RefSeq" id="XP_055872684.1">
    <property type="nucleotide sequence ID" value="XM_056016709.1"/>
</dbReference>
<accession>A0A9W2ZCN8</accession>
<dbReference type="FunFam" id="3.80.10.10:FF:000948">
    <property type="entry name" value="Centrosomal protein 78"/>
    <property type="match status" value="1"/>
</dbReference>
<dbReference type="GO" id="GO:0005813">
    <property type="term" value="C:centrosome"/>
    <property type="evidence" value="ECO:0007669"/>
    <property type="project" value="TreeGrafter"/>
</dbReference>
<evidence type="ECO:0000313" key="4">
    <source>
        <dbReference type="RefSeq" id="XP_055872684.1"/>
    </source>
</evidence>
<evidence type="ECO:0000256" key="1">
    <source>
        <dbReference type="SAM" id="Coils"/>
    </source>
</evidence>
<feature type="coiled-coil region" evidence="1">
    <location>
        <begin position="484"/>
        <end position="514"/>
    </location>
</feature>
<protein>
    <submittedName>
        <fullName evidence="4">Centrosomal protein of 78 kDa-like isoform X1</fullName>
    </submittedName>
</protein>
<dbReference type="InterPro" id="IPR001611">
    <property type="entry name" value="Leu-rich_rpt"/>
</dbReference>
<dbReference type="FunFam" id="3.80.10.10:FF:001649">
    <property type="entry name" value="Uncharacterized protein"/>
    <property type="match status" value="1"/>
</dbReference>
<dbReference type="AlphaFoldDB" id="A0A9W2ZCN8"/>
<dbReference type="InterPro" id="IPR026212">
    <property type="entry name" value="Cep78"/>
</dbReference>
<dbReference type="GO" id="GO:0044782">
    <property type="term" value="P:cilium organization"/>
    <property type="evidence" value="ECO:0007669"/>
    <property type="project" value="TreeGrafter"/>
</dbReference>
<reference evidence="4" key="1">
    <citation type="submission" date="2025-08" db="UniProtKB">
        <authorList>
            <consortium name="RefSeq"/>
        </authorList>
    </citation>
    <scope>IDENTIFICATION</scope>
</reference>
<dbReference type="Proteomes" id="UP001165740">
    <property type="component" value="Chromosome 18"/>
</dbReference>
<evidence type="ECO:0000256" key="2">
    <source>
        <dbReference type="SAM" id="MobiDB-lite"/>
    </source>
</evidence>
<feature type="compositionally biased region" description="Acidic residues" evidence="2">
    <location>
        <begin position="744"/>
        <end position="766"/>
    </location>
</feature>
<dbReference type="SMART" id="SM00368">
    <property type="entry name" value="LRR_RI"/>
    <property type="match status" value="4"/>
</dbReference>
<keyword evidence="3" id="KW-1185">Reference proteome</keyword>
<evidence type="ECO:0000313" key="3">
    <source>
        <dbReference type="Proteomes" id="UP001165740"/>
    </source>
</evidence>
<feature type="compositionally biased region" description="Polar residues" evidence="2">
    <location>
        <begin position="416"/>
        <end position="430"/>
    </location>
</feature>
<gene>
    <name evidence="4" type="primary">LOC106052236</name>
</gene>
<dbReference type="SUPFAM" id="SSF52047">
    <property type="entry name" value="RNI-like"/>
    <property type="match status" value="1"/>
</dbReference>
<proteinExistence type="predicted"/>
<dbReference type="PRINTS" id="PR02062">
    <property type="entry name" value="CENTROSOME78"/>
</dbReference>
<dbReference type="GeneID" id="106052236"/>
<dbReference type="PANTHER" id="PTHR24110:SF3">
    <property type="entry name" value="CENTROSOMAL PROTEIN OF 78 KDA"/>
    <property type="match status" value="1"/>
</dbReference>
<dbReference type="PANTHER" id="PTHR24110">
    <property type="entry name" value="CENTROSOMAL PROTEIN OF 78 KDA"/>
    <property type="match status" value="1"/>
</dbReference>
<feature type="region of interest" description="Disordered" evidence="2">
    <location>
        <begin position="739"/>
        <end position="766"/>
    </location>
</feature>
<feature type="compositionally biased region" description="Polar residues" evidence="2">
    <location>
        <begin position="440"/>
        <end position="458"/>
    </location>
</feature>
<sequence>MIESVQARQRGAFNFADHYDNLCALQDSVPLPSVKAHLGQGVVDINGDRVRLTDWQPIINTIKINKSLQFIAVRSYYQHPTEDEAKKTPIMKRKLPSIRSKEITHRLVKALKECLFVSPTLTCIELQGLALRERDIQVFVKGLLKSTVLRHVSLEYCRIGDLGLEVLCKGLKNTKNINSVNLTGCSLSSRGAELLAAVIKHQGMQRHNEAWRDSLRYRRPDLDRMSGIRRITANNNPMLGDDGAKVLAEALKDDLWLKALDLQSCGIGATGAKSFLDVLRYNTTIVVLDLRMNPLINRELLHSVMEQLMLNCKGEDSEYKWIKVEELEDQTAKLAVKTRRRATKVLNSSLGKKTTIKSQSISCVCCGNRVTPTSAKRKGKARCVSRKLDVEPSPGLPWRTAARANRFRGHPPDTSKFLTQPSPDVSTSLLFNPPDKSNESRTSIAASANPSAEAGLSSSRSRLIEAAAAEAMKKLEDSHLSLDLTNEKEVLIELEQMRRHLKEERTARAKADQRVLQLMLENRRLHETIEVLEKCQQPSHRLLEDESFLESIETSFKQFHGFIDMLKEAGLGQLVTMAGLDQSKMPFSQSQKTVDPVLKQYSNGKISSPPYANLPAGSSEARHYQKPNGHSVQMSRDIPKDPTMQSSIYVDESELARQEADELYSRLVKETRGVLNQDSQASVWTKPGDITKSGKITEGVDKFSSNPTHFMDDSQVIAADDSLLQVDPEGGAQILESSALEYQAESESDQQEQDSEDNPDESNDDF</sequence>
<dbReference type="GO" id="GO:0036064">
    <property type="term" value="C:ciliary basal body"/>
    <property type="evidence" value="ECO:0007669"/>
    <property type="project" value="TreeGrafter"/>
</dbReference>
<keyword evidence="1" id="KW-0175">Coiled coil</keyword>
<dbReference type="InterPro" id="IPR032675">
    <property type="entry name" value="LRR_dom_sf"/>
</dbReference>
<feature type="region of interest" description="Disordered" evidence="2">
    <location>
        <begin position="404"/>
        <end position="458"/>
    </location>
</feature>
<dbReference type="OrthoDB" id="78308at2759"/>
<dbReference type="Pfam" id="PF13516">
    <property type="entry name" value="LRR_6"/>
    <property type="match status" value="2"/>
</dbReference>
<name>A0A9W2ZCN8_BIOGL</name>
<dbReference type="OMA" id="MTLKLCK"/>
<organism evidence="3 4">
    <name type="scientific">Biomphalaria glabrata</name>
    <name type="common">Bloodfluke planorb</name>
    <name type="synonym">Freshwater snail</name>
    <dbReference type="NCBI Taxonomy" id="6526"/>
    <lineage>
        <taxon>Eukaryota</taxon>
        <taxon>Metazoa</taxon>
        <taxon>Spiralia</taxon>
        <taxon>Lophotrochozoa</taxon>
        <taxon>Mollusca</taxon>
        <taxon>Gastropoda</taxon>
        <taxon>Heterobranchia</taxon>
        <taxon>Euthyneura</taxon>
        <taxon>Panpulmonata</taxon>
        <taxon>Hygrophila</taxon>
        <taxon>Lymnaeoidea</taxon>
        <taxon>Planorbidae</taxon>
        <taxon>Biomphalaria</taxon>
    </lineage>
</organism>
<feature type="region of interest" description="Disordered" evidence="2">
    <location>
        <begin position="605"/>
        <end position="642"/>
    </location>
</feature>
<dbReference type="Gene3D" id="3.80.10.10">
    <property type="entry name" value="Ribonuclease Inhibitor"/>
    <property type="match status" value="2"/>
</dbReference>